<dbReference type="EMBL" id="CP036425">
    <property type="protein sequence ID" value="QDU35023.1"/>
    <property type="molecule type" value="Genomic_DNA"/>
</dbReference>
<protein>
    <submittedName>
        <fullName evidence="1">Uncharacterized protein</fullName>
    </submittedName>
</protein>
<reference evidence="1 2" key="1">
    <citation type="submission" date="2019-02" db="EMBL/GenBank/DDBJ databases">
        <title>Deep-cultivation of Planctomycetes and their phenomic and genomic characterization uncovers novel biology.</title>
        <authorList>
            <person name="Wiegand S."/>
            <person name="Jogler M."/>
            <person name="Boedeker C."/>
            <person name="Pinto D."/>
            <person name="Vollmers J."/>
            <person name="Rivas-Marin E."/>
            <person name="Kohn T."/>
            <person name="Peeters S.H."/>
            <person name="Heuer A."/>
            <person name="Rast P."/>
            <person name="Oberbeckmann S."/>
            <person name="Bunk B."/>
            <person name="Jeske O."/>
            <person name="Meyerdierks A."/>
            <person name="Storesund J.E."/>
            <person name="Kallscheuer N."/>
            <person name="Luecker S."/>
            <person name="Lage O.M."/>
            <person name="Pohl T."/>
            <person name="Merkel B.J."/>
            <person name="Hornburger P."/>
            <person name="Mueller R.-W."/>
            <person name="Bruemmer F."/>
            <person name="Labrenz M."/>
            <person name="Spormann A.M."/>
            <person name="Op den Camp H."/>
            <person name="Overmann J."/>
            <person name="Amann R."/>
            <person name="Jetten M.S.M."/>
            <person name="Mascher T."/>
            <person name="Medema M.H."/>
            <person name="Devos D.P."/>
            <person name="Kaster A.-K."/>
            <person name="Ovreas L."/>
            <person name="Rohde M."/>
            <person name="Galperin M.Y."/>
            <person name="Jogler C."/>
        </authorList>
    </citation>
    <scope>NUCLEOTIDE SEQUENCE [LARGE SCALE GENOMIC DNA]</scope>
    <source>
        <strain evidence="1 2">KS4</strain>
    </source>
</reference>
<dbReference type="AlphaFoldDB" id="A0A517YXS1"/>
<organism evidence="1 2">
    <name type="scientific">Poriferisphaera corsica</name>
    <dbReference type="NCBI Taxonomy" id="2528020"/>
    <lineage>
        <taxon>Bacteria</taxon>
        <taxon>Pseudomonadati</taxon>
        <taxon>Planctomycetota</taxon>
        <taxon>Phycisphaerae</taxon>
        <taxon>Phycisphaerales</taxon>
        <taxon>Phycisphaeraceae</taxon>
        <taxon>Poriferisphaera</taxon>
    </lineage>
</organism>
<dbReference type="Proteomes" id="UP000317369">
    <property type="component" value="Chromosome"/>
</dbReference>
<accession>A0A517YXS1</accession>
<evidence type="ECO:0000313" key="1">
    <source>
        <dbReference type="EMBL" id="QDU35023.1"/>
    </source>
</evidence>
<dbReference type="KEGG" id="pcor:KS4_31000"/>
<name>A0A517YXS1_9BACT</name>
<gene>
    <name evidence="1" type="ORF">KS4_31000</name>
</gene>
<proteinExistence type="predicted"/>
<keyword evidence="2" id="KW-1185">Reference proteome</keyword>
<evidence type="ECO:0000313" key="2">
    <source>
        <dbReference type="Proteomes" id="UP000317369"/>
    </source>
</evidence>
<sequence length="367" mass="39351">MPETPDNSNRAPEDIKVYRLSEQDGDVLDALLANRNAADKAADGQSDAEVGFSITDGPMPAGSKERAEKMAGLLNVLGQYPADDVSEDLTVNTLAFIEQAKQRERFAAQIDMLSQPRRTLGISWRQIVSAAAVFVIGASLLIPAINNQQQTAYQAACASNLQGLGGAFGQYATDNAGALPALSASPGSLWWNVGKSGRDQGEITSNSAHLYLLARGKYVQPRELNCVSNANAPADGTMTAGHFDWNSPRAVSYSYQNMYGKKPARADDLPKMVILADKNPRFVFDDKTGALKFDEDVEPSASSRQHDSRGQNILQAGGVVEWLTSPYVMQEEGDGAGTLDNIWGASGVEVYTGRETPTSTGDVFLVP</sequence>